<reference evidence="1" key="1">
    <citation type="submission" date="2023-07" db="EMBL/GenBank/DDBJ databases">
        <title>Black Yeasts Isolated from many extreme environments.</title>
        <authorList>
            <person name="Coleine C."/>
            <person name="Stajich J.E."/>
            <person name="Selbmann L."/>
        </authorList>
    </citation>
    <scope>NUCLEOTIDE SEQUENCE</scope>
    <source>
        <strain evidence="1">CCFEE 5714</strain>
    </source>
</reference>
<evidence type="ECO:0000313" key="2">
    <source>
        <dbReference type="Proteomes" id="UP001281147"/>
    </source>
</evidence>
<keyword evidence="2" id="KW-1185">Reference proteome</keyword>
<gene>
    <name evidence="1" type="ORF">LTR37_010910</name>
</gene>
<organism evidence="1 2">
    <name type="scientific">Vermiconidia calcicola</name>
    <dbReference type="NCBI Taxonomy" id="1690605"/>
    <lineage>
        <taxon>Eukaryota</taxon>
        <taxon>Fungi</taxon>
        <taxon>Dikarya</taxon>
        <taxon>Ascomycota</taxon>
        <taxon>Pezizomycotina</taxon>
        <taxon>Dothideomycetes</taxon>
        <taxon>Dothideomycetidae</taxon>
        <taxon>Mycosphaerellales</taxon>
        <taxon>Extremaceae</taxon>
        <taxon>Vermiconidia</taxon>
    </lineage>
</organism>
<comment type="caution">
    <text evidence="1">The sequence shown here is derived from an EMBL/GenBank/DDBJ whole genome shotgun (WGS) entry which is preliminary data.</text>
</comment>
<protein>
    <submittedName>
        <fullName evidence="1">Uncharacterized protein</fullName>
    </submittedName>
</protein>
<name>A0ACC3N4P4_9PEZI</name>
<dbReference type="Proteomes" id="UP001281147">
    <property type="component" value="Unassembled WGS sequence"/>
</dbReference>
<accession>A0ACC3N4P4</accession>
<sequence length="325" mass="34548">MLKVVVASTALFAANVLAVGNAIVQNNCGYSVHLSNTPASGGGYEAIDEMLEAGGSYTQKWTELSNTMGWSIKMSKNGDYSTNVLQYEYTFHNDGTIWYDLSEVDGNPWAGNWEIEGSGSCNPRQAAYRYDTDDAYGMQDCPQESTITVSICSGTGHSDIPDDSSSESAQPSVPAASSVAAPSSVPAPSSAPAPTTTTKQKGGYQGGRHTWAANKVVDVEGDAVLDLESKQAPSPSTTLVTSSIPVSAGSAGTVTNVKVETVTQYVTAVASPEGRRQHGHRHHNRQQHCTMLVLIHIADSDLGPRSRIHTFFCSYDLFCEGGLEL</sequence>
<proteinExistence type="predicted"/>
<evidence type="ECO:0000313" key="1">
    <source>
        <dbReference type="EMBL" id="KAK3709349.1"/>
    </source>
</evidence>
<dbReference type="EMBL" id="JAUTXU010000093">
    <property type="protein sequence ID" value="KAK3709349.1"/>
    <property type="molecule type" value="Genomic_DNA"/>
</dbReference>